<evidence type="ECO:0000313" key="3">
    <source>
        <dbReference type="Proteomes" id="UP001230504"/>
    </source>
</evidence>
<keyword evidence="3" id="KW-1185">Reference proteome</keyword>
<proteinExistence type="predicted"/>
<comment type="caution">
    <text evidence="2">The sequence shown here is derived from an EMBL/GenBank/DDBJ whole genome shotgun (WGS) entry which is preliminary data.</text>
</comment>
<organism evidence="2 3">
    <name type="scientific">Colletotrichum navitas</name>
    <dbReference type="NCBI Taxonomy" id="681940"/>
    <lineage>
        <taxon>Eukaryota</taxon>
        <taxon>Fungi</taxon>
        <taxon>Dikarya</taxon>
        <taxon>Ascomycota</taxon>
        <taxon>Pezizomycotina</taxon>
        <taxon>Sordariomycetes</taxon>
        <taxon>Hypocreomycetidae</taxon>
        <taxon>Glomerellales</taxon>
        <taxon>Glomerellaceae</taxon>
        <taxon>Colletotrichum</taxon>
        <taxon>Colletotrichum graminicola species complex</taxon>
    </lineage>
</organism>
<dbReference type="InterPro" id="IPR055560">
    <property type="entry name" value="DUF7136"/>
</dbReference>
<accession>A0AAD8Q0F6</accession>
<reference evidence="2" key="1">
    <citation type="submission" date="2021-06" db="EMBL/GenBank/DDBJ databases">
        <title>Comparative genomics, transcriptomics and evolutionary studies reveal genomic signatures of adaptation to plant cell wall in hemibiotrophic fungi.</title>
        <authorList>
            <consortium name="DOE Joint Genome Institute"/>
            <person name="Baroncelli R."/>
            <person name="Diaz J.F."/>
            <person name="Benocci T."/>
            <person name="Peng M."/>
            <person name="Battaglia E."/>
            <person name="Haridas S."/>
            <person name="Andreopoulos W."/>
            <person name="Labutti K."/>
            <person name="Pangilinan J."/>
            <person name="Floch G.L."/>
            <person name="Makela M.R."/>
            <person name="Henrissat B."/>
            <person name="Grigoriev I.V."/>
            <person name="Crouch J.A."/>
            <person name="De Vries R.P."/>
            <person name="Sukno S.A."/>
            <person name="Thon M.R."/>
        </authorList>
    </citation>
    <scope>NUCLEOTIDE SEQUENCE</scope>
    <source>
        <strain evidence="2">CBS 125086</strain>
    </source>
</reference>
<name>A0AAD8Q0F6_9PEZI</name>
<dbReference type="GeneID" id="85444258"/>
<dbReference type="Proteomes" id="UP001230504">
    <property type="component" value="Unassembled WGS sequence"/>
</dbReference>
<dbReference type="RefSeq" id="XP_060414782.1">
    <property type="nucleotide sequence ID" value="XM_060560018.1"/>
</dbReference>
<dbReference type="EMBL" id="JAHLJV010000025">
    <property type="protein sequence ID" value="KAK1593490.1"/>
    <property type="molecule type" value="Genomic_DNA"/>
</dbReference>
<evidence type="ECO:0000259" key="1">
    <source>
        <dbReference type="Pfam" id="PF23584"/>
    </source>
</evidence>
<dbReference type="AlphaFoldDB" id="A0AAD8Q0F6"/>
<protein>
    <recommendedName>
        <fullName evidence="1">DUF7136 domain-containing protein</fullName>
    </recommendedName>
</protein>
<dbReference type="Pfam" id="PF23584">
    <property type="entry name" value="DUF7136"/>
    <property type="match status" value="1"/>
</dbReference>
<gene>
    <name evidence="2" type="ORF">LY79DRAFT_579315</name>
</gene>
<evidence type="ECO:0000313" key="2">
    <source>
        <dbReference type="EMBL" id="KAK1593490.1"/>
    </source>
</evidence>
<feature type="domain" description="DUF7136" evidence="1">
    <location>
        <begin position="16"/>
        <end position="180"/>
    </location>
</feature>
<sequence>MTSTYGTLWPLTGNWNPDIAYRYGWAFSWDAYKKSHPQLDRLPFNTIGSVLKNDTVYPDNPHLGVAYTDHLDAGDYTFSWTIHNRPWCELVSGGSEYWANVKVANSTFGFTVESGAPTPTFTRTYDGPDNLSSTILSCAVTVNATVTSEPCRATVNDALETSISSRLHWGAYATASTTVSGKTSAGSPMQASWMLSFLTTIKAHLTFPYSHEAEWLVVSRPSTVFVTSLLTVKRLRQVWN</sequence>